<dbReference type="AlphaFoldDB" id="A0AAD5XQ75"/>
<organism evidence="2 3">
    <name type="scientific">Geranomyces variabilis</name>
    <dbReference type="NCBI Taxonomy" id="109894"/>
    <lineage>
        <taxon>Eukaryota</taxon>
        <taxon>Fungi</taxon>
        <taxon>Fungi incertae sedis</taxon>
        <taxon>Chytridiomycota</taxon>
        <taxon>Chytridiomycota incertae sedis</taxon>
        <taxon>Chytridiomycetes</taxon>
        <taxon>Spizellomycetales</taxon>
        <taxon>Powellomycetaceae</taxon>
        <taxon>Geranomyces</taxon>
    </lineage>
</organism>
<dbReference type="InterPro" id="IPR050645">
    <property type="entry name" value="Histidine_acid_phosphatase"/>
</dbReference>
<comment type="caution">
    <text evidence="2">The sequence shown here is derived from an EMBL/GenBank/DDBJ whole genome shotgun (WGS) entry which is preliminary data.</text>
</comment>
<dbReference type="InterPro" id="IPR019129">
    <property type="entry name" value="Folate-sensitive_fs_Fra10Ac1"/>
</dbReference>
<protein>
    <recommendedName>
        <fullName evidence="4">Protein FRA10AC1</fullName>
    </recommendedName>
</protein>
<name>A0AAD5XQ75_9FUNG</name>
<evidence type="ECO:0000313" key="2">
    <source>
        <dbReference type="EMBL" id="KAJ3182976.1"/>
    </source>
</evidence>
<evidence type="ECO:0000256" key="1">
    <source>
        <dbReference type="SAM" id="MobiDB-lite"/>
    </source>
</evidence>
<dbReference type="PANTHER" id="PTHR11567:SF25">
    <property type="entry name" value="PROTEIN FRA10AC1"/>
    <property type="match status" value="1"/>
</dbReference>
<gene>
    <name evidence="2" type="ORF">HDU87_007398</name>
</gene>
<dbReference type="EMBL" id="JADGJQ010000007">
    <property type="protein sequence ID" value="KAJ3182976.1"/>
    <property type="molecule type" value="Genomic_DNA"/>
</dbReference>
<evidence type="ECO:0008006" key="4">
    <source>
        <dbReference type="Google" id="ProtNLM"/>
    </source>
</evidence>
<feature type="compositionally biased region" description="Polar residues" evidence="1">
    <location>
        <begin position="1"/>
        <end position="15"/>
    </location>
</feature>
<feature type="region of interest" description="Disordered" evidence="1">
    <location>
        <begin position="190"/>
        <end position="268"/>
    </location>
</feature>
<dbReference type="GO" id="GO:0016791">
    <property type="term" value="F:phosphatase activity"/>
    <property type="evidence" value="ECO:0007669"/>
    <property type="project" value="TreeGrafter"/>
</dbReference>
<reference evidence="2" key="1">
    <citation type="submission" date="2020-05" db="EMBL/GenBank/DDBJ databases">
        <title>Phylogenomic resolution of chytrid fungi.</title>
        <authorList>
            <person name="Stajich J.E."/>
            <person name="Amses K."/>
            <person name="Simmons R."/>
            <person name="Seto K."/>
            <person name="Myers J."/>
            <person name="Bonds A."/>
            <person name="Quandt C.A."/>
            <person name="Barry K."/>
            <person name="Liu P."/>
            <person name="Grigoriev I."/>
            <person name="Longcore J.E."/>
            <person name="James T.Y."/>
        </authorList>
    </citation>
    <scope>NUCLEOTIDE SEQUENCE</scope>
    <source>
        <strain evidence="2">JEL0379</strain>
    </source>
</reference>
<dbReference type="Pfam" id="PF09725">
    <property type="entry name" value="Fra10Ac1"/>
    <property type="match status" value="1"/>
</dbReference>
<evidence type="ECO:0000313" key="3">
    <source>
        <dbReference type="Proteomes" id="UP001212152"/>
    </source>
</evidence>
<accession>A0AAD5XQ75</accession>
<dbReference type="Proteomes" id="UP001212152">
    <property type="component" value="Unassembled WGS sequence"/>
</dbReference>
<keyword evidence="3" id="KW-1185">Reference proteome</keyword>
<sequence length="315" mass="35224">MPENRSNNALSQPQASAKDRNANPLFRRAPDGLTAYQRHKNMMTDYLKFYARTGPTTAVPKPGSSDLDALKSKHRFLRSDADDETLSSSWASRVAKKYYDRLFKEYCLADLSRYKSSQLALRWRTRTEVVSGKGQFSCGNIACTADANLRSWEVNFAYVEDGVRKNALVKVRLCEPCSYKLNYRKIREARKEQKRKRKQEDQDAGVGRGKRRRGGSHDDDSGDDDEKSLIAESQDDAGEPHLPPNDNSSSDSGENDTTGACSDINDNLLRHRAPGEAYTAAEISSIWRAPRAGEAAGDEKTPDDEMDAVFADLIN</sequence>
<feature type="region of interest" description="Disordered" evidence="1">
    <location>
        <begin position="1"/>
        <end position="32"/>
    </location>
</feature>
<dbReference type="PANTHER" id="PTHR11567">
    <property type="entry name" value="ACID PHOSPHATASE-RELATED"/>
    <property type="match status" value="1"/>
</dbReference>
<proteinExistence type="predicted"/>